<evidence type="ECO:0000313" key="4">
    <source>
        <dbReference type="Proteomes" id="UP000221961"/>
    </source>
</evidence>
<dbReference type="EMBL" id="CP023778">
    <property type="protein sequence ID" value="ATL67848.1"/>
    <property type="molecule type" value="Genomic_DNA"/>
</dbReference>
<dbReference type="GeneID" id="88359318"/>
<gene>
    <name evidence="2" type="ORF">AWN90_29370</name>
    <name evidence="1" type="ORF">CRH09_18270</name>
</gene>
<name>A0A164LYW3_9NOCA</name>
<dbReference type="EMBL" id="LWGR01000007">
    <property type="protein sequence ID" value="KZM72871.1"/>
    <property type="molecule type" value="Genomic_DNA"/>
</dbReference>
<dbReference type="RefSeq" id="WP_067589149.1">
    <property type="nucleotide sequence ID" value="NZ_CP023778.1"/>
</dbReference>
<keyword evidence="3" id="KW-1185">Reference proteome</keyword>
<dbReference type="AlphaFoldDB" id="A0A164LYW3"/>
<evidence type="ECO:0000313" key="1">
    <source>
        <dbReference type="EMBL" id="ATL67848.1"/>
    </source>
</evidence>
<dbReference type="STRING" id="455432.AWN90_29370"/>
<protein>
    <submittedName>
        <fullName evidence="2">Uncharacterized protein</fullName>
    </submittedName>
</protein>
<organism evidence="2 3">
    <name type="scientific">Nocardia terpenica</name>
    <dbReference type="NCBI Taxonomy" id="455432"/>
    <lineage>
        <taxon>Bacteria</taxon>
        <taxon>Bacillati</taxon>
        <taxon>Actinomycetota</taxon>
        <taxon>Actinomycetes</taxon>
        <taxon>Mycobacteriales</taxon>
        <taxon>Nocardiaceae</taxon>
        <taxon>Nocardia</taxon>
    </lineage>
</organism>
<accession>A0A164LYW3</accession>
<reference evidence="2 3" key="1">
    <citation type="submission" date="2016-04" db="EMBL/GenBank/DDBJ databases">
        <authorList>
            <person name="Evans L.H."/>
            <person name="Alamgir A."/>
            <person name="Owens N."/>
            <person name="Weber N.D."/>
            <person name="Virtaneva K."/>
            <person name="Barbian K."/>
            <person name="Babar A."/>
            <person name="Rosenke K."/>
        </authorList>
    </citation>
    <scope>NUCLEOTIDE SEQUENCE [LARGE SCALE GENOMIC DNA]</scope>
    <source>
        <strain evidence="2 3">IFM 0406</strain>
    </source>
</reference>
<proteinExistence type="predicted"/>
<sequence length="64" mass="6984">MTDDPVTVLRRWAESGAIWRVLSRRGGRVTVGLYECTGGAEVDRIESGDPALLDYLGDRSGSED</sequence>
<reference evidence="1 4" key="2">
    <citation type="submission" date="2017-10" db="EMBL/GenBank/DDBJ databases">
        <title>Comparative genomics between pathogenic Norcardia.</title>
        <authorList>
            <person name="Zeng L."/>
        </authorList>
    </citation>
    <scope>NUCLEOTIDE SEQUENCE [LARGE SCALE GENOMIC DNA]</scope>
    <source>
        <strain evidence="1 4">NC_YFY_NT001</strain>
    </source>
</reference>
<evidence type="ECO:0000313" key="2">
    <source>
        <dbReference type="EMBL" id="KZM72871.1"/>
    </source>
</evidence>
<dbReference type="Proteomes" id="UP000076512">
    <property type="component" value="Unassembled WGS sequence"/>
</dbReference>
<dbReference type="KEGG" id="ntp:CRH09_18270"/>
<dbReference type="OrthoDB" id="3431291at2"/>
<evidence type="ECO:0000313" key="3">
    <source>
        <dbReference type="Proteomes" id="UP000076512"/>
    </source>
</evidence>
<dbReference type="Proteomes" id="UP000221961">
    <property type="component" value="Chromosome"/>
</dbReference>